<name>A0ABW8ARR7_9ACTN</name>
<dbReference type="PANTHER" id="PTHR43785:SF12">
    <property type="entry name" value="TYPE-1 GLUTAMINE SYNTHETASE 2"/>
    <property type="match status" value="1"/>
</dbReference>
<evidence type="ECO:0000256" key="5">
    <source>
        <dbReference type="PROSITE-ProRule" id="PRU01330"/>
    </source>
</evidence>
<dbReference type="PROSITE" id="PS51987">
    <property type="entry name" value="GS_CATALYTIC"/>
    <property type="match status" value="1"/>
</dbReference>
<dbReference type="GO" id="GO:0016874">
    <property type="term" value="F:ligase activity"/>
    <property type="evidence" value="ECO:0007669"/>
    <property type="project" value="UniProtKB-KW"/>
</dbReference>
<comment type="similarity">
    <text evidence="1 5 6">Belongs to the glutamine synthetase family.</text>
</comment>
<keyword evidence="4" id="KW-0067">ATP-binding</keyword>
<keyword evidence="3" id="KW-0547">Nucleotide-binding</keyword>
<keyword evidence="2 9" id="KW-0436">Ligase</keyword>
<dbReference type="Gene3D" id="3.10.20.70">
    <property type="entry name" value="Glutamine synthetase, N-terminal domain"/>
    <property type="match status" value="1"/>
</dbReference>
<dbReference type="PANTHER" id="PTHR43785">
    <property type="entry name" value="GAMMA-GLUTAMYLPUTRESCINE SYNTHETASE"/>
    <property type="match status" value="1"/>
</dbReference>
<evidence type="ECO:0000256" key="1">
    <source>
        <dbReference type="ARBA" id="ARBA00009897"/>
    </source>
</evidence>
<feature type="domain" description="GS beta-grasp" evidence="7">
    <location>
        <begin position="21"/>
        <end position="119"/>
    </location>
</feature>
<evidence type="ECO:0000313" key="10">
    <source>
        <dbReference type="Proteomes" id="UP001612915"/>
    </source>
</evidence>
<dbReference type="PROSITE" id="PS51986">
    <property type="entry name" value="GS_BETA_GRASP"/>
    <property type="match status" value="1"/>
</dbReference>
<dbReference type="Pfam" id="PF00120">
    <property type="entry name" value="Gln-synt_C"/>
    <property type="match status" value="1"/>
</dbReference>
<sequence length="458" mass="49881">MAPREGSPLSLTALGQAVEAGDVDTVVVVFTDMQGRLQGKRVHARFFLEEVAPHGMEGCNYLLAVDVEMNTVAGYRNSSWETGYGDFFIRPDLATLRRTPWMPGSAMVQCDLLVHGPDGEQELNISPRAVLRGQLAAAEAAGFGCFAGTELEFLMFRDSFQQAADAGYAGLRGSTRYNVDYSILGTEDDEPVIRDIRNAMYAAGLTVESSKGECNLGQHEIAFKYDQALVTADNHVVFKTASKQIASAHGKSLTFMAKYDEREGNSSHIHMSLRGLDGSLAFAAGEGGRSSVFTSFVAGVQATLREFTLLYAPNINSYKRFQAGSFAPTAIAWGEDNRTCALRVVGHGAGLRVENRVPGADVNPYLALAGMLAAGLWGIRTQRELEPPLTGNAYERDDVERVPTTLREARDLFAGSGLARELFGDEVVDHYVHAATIELEAFDAAVTDWEKRRGFERL</sequence>
<dbReference type="Gene3D" id="3.30.590.10">
    <property type="entry name" value="Glutamine synthetase/guanido kinase, catalytic domain"/>
    <property type="match status" value="1"/>
</dbReference>
<dbReference type="InterPro" id="IPR008147">
    <property type="entry name" value="Gln_synt_N"/>
</dbReference>
<dbReference type="EMBL" id="JBITLV010000005">
    <property type="protein sequence ID" value="MFI7588653.1"/>
    <property type="molecule type" value="Genomic_DNA"/>
</dbReference>
<evidence type="ECO:0000256" key="4">
    <source>
        <dbReference type="ARBA" id="ARBA00022840"/>
    </source>
</evidence>
<proteinExistence type="inferred from homology"/>
<evidence type="ECO:0000259" key="7">
    <source>
        <dbReference type="PROSITE" id="PS51986"/>
    </source>
</evidence>
<evidence type="ECO:0000256" key="3">
    <source>
        <dbReference type="ARBA" id="ARBA00022741"/>
    </source>
</evidence>
<comment type="caution">
    <text evidence="9">The sequence shown here is derived from an EMBL/GenBank/DDBJ whole genome shotgun (WGS) entry which is preliminary data.</text>
</comment>
<protein>
    <submittedName>
        <fullName evidence="9">Glutamine synthetase family protein</fullName>
        <ecNumber evidence="9">6.3.1.-</ecNumber>
    </submittedName>
</protein>
<dbReference type="EC" id="6.3.1.-" evidence="9"/>
<dbReference type="Proteomes" id="UP001612915">
    <property type="component" value="Unassembled WGS sequence"/>
</dbReference>
<dbReference type="InterPro" id="IPR008146">
    <property type="entry name" value="Gln_synth_cat_dom"/>
</dbReference>
<dbReference type="InterPro" id="IPR036651">
    <property type="entry name" value="Gln_synt_N_sf"/>
</dbReference>
<feature type="domain" description="GS catalytic" evidence="8">
    <location>
        <begin position="127"/>
        <end position="458"/>
    </location>
</feature>
<evidence type="ECO:0000259" key="8">
    <source>
        <dbReference type="PROSITE" id="PS51987"/>
    </source>
</evidence>
<dbReference type="SUPFAM" id="SSF54368">
    <property type="entry name" value="Glutamine synthetase, N-terminal domain"/>
    <property type="match status" value="1"/>
</dbReference>
<dbReference type="SUPFAM" id="SSF55931">
    <property type="entry name" value="Glutamine synthetase/guanido kinase"/>
    <property type="match status" value="1"/>
</dbReference>
<keyword evidence="10" id="KW-1185">Reference proteome</keyword>
<organism evidence="9 10">
    <name type="scientific">Spongisporangium articulatum</name>
    <dbReference type="NCBI Taxonomy" id="3362603"/>
    <lineage>
        <taxon>Bacteria</taxon>
        <taxon>Bacillati</taxon>
        <taxon>Actinomycetota</taxon>
        <taxon>Actinomycetes</taxon>
        <taxon>Kineosporiales</taxon>
        <taxon>Kineosporiaceae</taxon>
        <taxon>Spongisporangium</taxon>
    </lineage>
</organism>
<dbReference type="InterPro" id="IPR014746">
    <property type="entry name" value="Gln_synth/guanido_kin_cat_dom"/>
</dbReference>
<dbReference type="RefSeq" id="WP_398282566.1">
    <property type="nucleotide sequence ID" value="NZ_JBITLV010000005.1"/>
</dbReference>
<evidence type="ECO:0000256" key="2">
    <source>
        <dbReference type="ARBA" id="ARBA00022598"/>
    </source>
</evidence>
<evidence type="ECO:0000313" key="9">
    <source>
        <dbReference type="EMBL" id="MFI7588653.1"/>
    </source>
</evidence>
<evidence type="ECO:0000256" key="6">
    <source>
        <dbReference type="RuleBase" id="RU000384"/>
    </source>
</evidence>
<dbReference type="SMART" id="SM01230">
    <property type="entry name" value="Gln-synt_C"/>
    <property type="match status" value="1"/>
</dbReference>
<accession>A0ABW8ARR7</accession>
<gene>
    <name evidence="9" type="ORF">ACIB24_16400</name>
</gene>
<reference evidence="9 10" key="1">
    <citation type="submission" date="2024-10" db="EMBL/GenBank/DDBJ databases">
        <title>The Natural Products Discovery Center: Release of the First 8490 Sequenced Strains for Exploring Actinobacteria Biosynthetic Diversity.</title>
        <authorList>
            <person name="Kalkreuter E."/>
            <person name="Kautsar S.A."/>
            <person name="Yang D."/>
            <person name="Bader C.D."/>
            <person name="Teijaro C.N."/>
            <person name="Fluegel L."/>
            <person name="Davis C.M."/>
            <person name="Simpson J.R."/>
            <person name="Lauterbach L."/>
            <person name="Steele A.D."/>
            <person name="Gui C."/>
            <person name="Meng S."/>
            <person name="Li G."/>
            <person name="Viehrig K."/>
            <person name="Ye F."/>
            <person name="Su P."/>
            <person name="Kiefer A.F."/>
            <person name="Nichols A."/>
            <person name="Cepeda A.J."/>
            <person name="Yan W."/>
            <person name="Fan B."/>
            <person name="Jiang Y."/>
            <person name="Adhikari A."/>
            <person name="Zheng C.-J."/>
            <person name="Schuster L."/>
            <person name="Cowan T.M."/>
            <person name="Smanski M.J."/>
            <person name="Chevrette M.G."/>
            <person name="De Carvalho L.P.S."/>
            <person name="Shen B."/>
        </authorList>
    </citation>
    <scope>NUCLEOTIDE SEQUENCE [LARGE SCALE GENOMIC DNA]</scope>
    <source>
        <strain evidence="9 10">NPDC049639</strain>
    </source>
</reference>